<dbReference type="STRING" id="6689.A0A3R7PBN9"/>
<comment type="caution">
    <text evidence="2">The sequence shown here is derived from an EMBL/GenBank/DDBJ whole genome shotgun (WGS) entry which is preliminary data.</text>
</comment>
<reference evidence="2 3" key="1">
    <citation type="submission" date="2018-04" db="EMBL/GenBank/DDBJ databases">
        <authorList>
            <person name="Zhang X."/>
            <person name="Yuan J."/>
            <person name="Li F."/>
            <person name="Xiang J."/>
        </authorList>
    </citation>
    <scope>NUCLEOTIDE SEQUENCE [LARGE SCALE GENOMIC DNA]</scope>
    <source>
        <tissue evidence="2">Muscle</tissue>
    </source>
</reference>
<feature type="region of interest" description="Disordered" evidence="1">
    <location>
        <begin position="1"/>
        <end position="45"/>
    </location>
</feature>
<dbReference type="Proteomes" id="UP000283509">
    <property type="component" value="Unassembled WGS sequence"/>
</dbReference>
<feature type="compositionally biased region" description="Polar residues" evidence="1">
    <location>
        <begin position="231"/>
        <end position="245"/>
    </location>
</feature>
<evidence type="ECO:0000256" key="1">
    <source>
        <dbReference type="SAM" id="MobiDB-lite"/>
    </source>
</evidence>
<protein>
    <submittedName>
        <fullName evidence="2">AP2-associated protein kinase 1</fullName>
    </submittedName>
</protein>
<feature type="compositionally biased region" description="Low complexity" evidence="1">
    <location>
        <begin position="18"/>
        <end position="28"/>
    </location>
</feature>
<keyword evidence="3" id="KW-1185">Reference proteome</keyword>
<dbReference type="GO" id="GO:0016301">
    <property type="term" value="F:kinase activity"/>
    <property type="evidence" value="ECO:0007669"/>
    <property type="project" value="UniProtKB-KW"/>
</dbReference>
<keyword evidence="2" id="KW-0808">Transferase</keyword>
<proteinExistence type="predicted"/>
<dbReference type="OrthoDB" id="2018507at2759"/>
<evidence type="ECO:0000313" key="3">
    <source>
        <dbReference type="Proteomes" id="UP000283509"/>
    </source>
</evidence>
<reference evidence="2 3" key="2">
    <citation type="submission" date="2019-01" db="EMBL/GenBank/DDBJ databases">
        <title>The decoding of complex shrimp genome reveals the adaptation for benthos swimmer, frequently molting mechanism and breeding impact on genome.</title>
        <authorList>
            <person name="Sun Y."/>
            <person name="Gao Y."/>
            <person name="Yu Y."/>
        </authorList>
    </citation>
    <scope>NUCLEOTIDE SEQUENCE [LARGE SCALE GENOMIC DNA]</scope>
    <source>
        <tissue evidence="2">Muscle</tissue>
    </source>
</reference>
<accession>A0A3R7PBN9</accession>
<feature type="compositionally biased region" description="Gly residues" evidence="1">
    <location>
        <begin position="29"/>
        <end position="45"/>
    </location>
</feature>
<keyword evidence="2" id="KW-0418">Kinase</keyword>
<feature type="region of interest" description="Disordered" evidence="1">
    <location>
        <begin position="183"/>
        <end position="252"/>
    </location>
</feature>
<dbReference type="AlphaFoldDB" id="A0A3R7PBN9"/>
<organism evidence="2 3">
    <name type="scientific">Penaeus vannamei</name>
    <name type="common">Whiteleg shrimp</name>
    <name type="synonym">Litopenaeus vannamei</name>
    <dbReference type="NCBI Taxonomy" id="6689"/>
    <lineage>
        <taxon>Eukaryota</taxon>
        <taxon>Metazoa</taxon>
        <taxon>Ecdysozoa</taxon>
        <taxon>Arthropoda</taxon>
        <taxon>Crustacea</taxon>
        <taxon>Multicrustacea</taxon>
        <taxon>Malacostraca</taxon>
        <taxon>Eumalacostraca</taxon>
        <taxon>Eucarida</taxon>
        <taxon>Decapoda</taxon>
        <taxon>Dendrobranchiata</taxon>
        <taxon>Penaeoidea</taxon>
        <taxon>Penaeidae</taxon>
        <taxon>Penaeus</taxon>
    </lineage>
</organism>
<gene>
    <name evidence="2" type="ORF">C7M84_015914</name>
</gene>
<sequence>MTSPSGYPDPFREGNIGSGPQSLSLSQGSIGGSGGALPGSAGLGAAGMGGSGGAVATGLVKYESDTSGLSLHQHHLPSQVSPTQSQHPRVHRRNVSDTSAFNKTFASETTQFLAPFETSVKSAEREAGPASTPRLRMEGLVSSDVNLAAAEVRAWNPFNDMTPFSQMSEDHIFGAEFDKIRRGSQSSISNVKSRESLVMSTEDDPFGAAPFSIPGSRRGKSTGKNEYEGRMNSTEEVVTSPTEQASGGGNEV</sequence>
<dbReference type="EMBL" id="QCYY01002991">
    <property type="protein sequence ID" value="ROT66094.1"/>
    <property type="molecule type" value="Genomic_DNA"/>
</dbReference>
<name>A0A3R7PBN9_PENVA</name>
<evidence type="ECO:0000313" key="2">
    <source>
        <dbReference type="EMBL" id="ROT66094.1"/>
    </source>
</evidence>